<sequence>MRKLWLLIVILLLGFLGWRWFYPPQAPQITAGTAAGRQDDEIKVLLDSMDRVAGFPAQEAYQPIGERPLFFSKRRPPPPYVPAPPGKKPPVRPPRKVGKPRIQLSAVIIIGKEKYALIKGGRQRNSRRVRVGEEVDGWKVTSIDQGKLVLSNGSESEEVLLRNYKPVLPVKTPPKRPVKNTKNNNAVKKPAPRPAMPKR</sequence>
<accession>A0A831WFF0</accession>
<evidence type="ECO:0000313" key="2">
    <source>
        <dbReference type="EMBL" id="HEC06501.1"/>
    </source>
</evidence>
<name>A0A831WFF0_9GAMM</name>
<feature type="region of interest" description="Disordered" evidence="1">
    <location>
        <begin position="73"/>
        <end position="97"/>
    </location>
</feature>
<feature type="compositionally biased region" description="Pro residues" evidence="1">
    <location>
        <begin position="77"/>
        <end position="88"/>
    </location>
</feature>
<feature type="compositionally biased region" description="Low complexity" evidence="1">
    <location>
        <begin position="180"/>
        <end position="189"/>
    </location>
</feature>
<proteinExistence type="predicted"/>
<dbReference type="EMBL" id="DRLF01000231">
    <property type="protein sequence ID" value="HEC06501.1"/>
    <property type="molecule type" value="Genomic_DNA"/>
</dbReference>
<dbReference type="AlphaFoldDB" id="A0A831WFF0"/>
<evidence type="ECO:0000256" key="1">
    <source>
        <dbReference type="SAM" id="MobiDB-lite"/>
    </source>
</evidence>
<organism evidence="2">
    <name type="scientific">Thiolapillus brandeum</name>
    <dbReference type="NCBI Taxonomy" id="1076588"/>
    <lineage>
        <taxon>Bacteria</taxon>
        <taxon>Pseudomonadati</taxon>
        <taxon>Pseudomonadota</taxon>
        <taxon>Gammaproteobacteria</taxon>
        <taxon>Chromatiales</taxon>
        <taxon>Sedimenticolaceae</taxon>
        <taxon>Thiolapillus</taxon>
    </lineage>
</organism>
<dbReference type="Proteomes" id="UP000886339">
    <property type="component" value="Unassembled WGS sequence"/>
</dbReference>
<comment type="caution">
    <text evidence="2">The sequence shown here is derived from an EMBL/GenBank/DDBJ whole genome shotgun (WGS) entry which is preliminary data.</text>
</comment>
<reference evidence="2" key="1">
    <citation type="journal article" date="2020" name="mSystems">
        <title>Genome- and Community-Level Interaction Insights into Carbon Utilization and Element Cycling Functions of Hydrothermarchaeota in Hydrothermal Sediment.</title>
        <authorList>
            <person name="Zhou Z."/>
            <person name="Liu Y."/>
            <person name="Xu W."/>
            <person name="Pan J."/>
            <person name="Luo Z.H."/>
            <person name="Li M."/>
        </authorList>
    </citation>
    <scope>NUCLEOTIDE SEQUENCE [LARGE SCALE GENOMIC DNA]</scope>
    <source>
        <strain evidence="2">HyVt-458</strain>
    </source>
</reference>
<protein>
    <recommendedName>
        <fullName evidence="3">Type II secretion system protein GspC N-terminal domain-containing protein</fullName>
    </recommendedName>
</protein>
<feature type="region of interest" description="Disordered" evidence="1">
    <location>
        <begin position="168"/>
        <end position="199"/>
    </location>
</feature>
<evidence type="ECO:0008006" key="3">
    <source>
        <dbReference type="Google" id="ProtNLM"/>
    </source>
</evidence>
<gene>
    <name evidence="2" type="ORF">ENJ12_06605</name>
</gene>